<proteinExistence type="predicted"/>
<evidence type="ECO:0000256" key="1">
    <source>
        <dbReference type="SAM" id="MobiDB-lite"/>
    </source>
</evidence>
<dbReference type="Gene3D" id="3.40.630.30">
    <property type="match status" value="1"/>
</dbReference>
<dbReference type="RefSeq" id="WP_231441566.1">
    <property type="nucleotide sequence ID" value="NZ_JAJOMB010000006.1"/>
</dbReference>
<dbReference type="CDD" id="cd04301">
    <property type="entry name" value="NAT_SF"/>
    <property type="match status" value="1"/>
</dbReference>
<dbReference type="EMBL" id="JAJOMB010000006">
    <property type="protein sequence ID" value="MCD5311897.1"/>
    <property type="molecule type" value="Genomic_DNA"/>
</dbReference>
<name>A0A9X1NB05_9ACTN</name>
<dbReference type="Pfam" id="PF00583">
    <property type="entry name" value="Acetyltransf_1"/>
    <property type="match status" value="1"/>
</dbReference>
<accession>A0A9X1NB05</accession>
<feature type="domain" description="N-acetyltransferase" evidence="2">
    <location>
        <begin position="154"/>
        <end position="305"/>
    </location>
</feature>
<protein>
    <submittedName>
        <fullName evidence="3">GNAT family N-acetyltransferase</fullName>
    </submittedName>
</protein>
<reference evidence="3" key="1">
    <citation type="submission" date="2021-11" db="EMBL/GenBank/DDBJ databases">
        <title>Streptomyces corallinus and Kineosporia corallina sp. nov., two new coral-derived marine actinobacteria.</title>
        <authorList>
            <person name="Buangrab K."/>
            <person name="Sutthacheep M."/>
            <person name="Yeemin T."/>
            <person name="Harunari E."/>
            <person name="Igarashi Y."/>
            <person name="Sripreechasak P."/>
            <person name="Kanchanasin P."/>
            <person name="Tanasupawat S."/>
            <person name="Phongsopitanun W."/>
        </authorList>
    </citation>
    <scope>NUCLEOTIDE SEQUENCE</scope>
    <source>
        <strain evidence="3">JCM 31032</strain>
    </source>
</reference>
<dbReference type="InterPro" id="IPR000182">
    <property type="entry name" value="GNAT_dom"/>
</dbReference>
<dbReference type="Proteomes" id="UP001138997">
    <property type="component" value="Unassembled WGS sequence"/>
</dbReference>
<comment type="caution">
    <text evidence="3">The sequence shown here is derived from an EMBL/GenBank/DDBJ whole genome shotgun (WGS) entry which is preliminary data.</text>
</comment>
<dbReference type="SUPFAM" id="SSF55729">
    <property type="entry name" value="Acyl-CoA N-acyltransferases (Nat)"/>
    <property type="match status" value="2"/>
</dbReference>
<evidence type="ECO:0000313" key="3">
    <source>
        <dbReference type="EMBL" id="MCD5311897.1"/>
    </source>
</evidence>
<organism evidence="3 4">
    <name type="scientific">Kineosporia babensis</name>
    <dbReference type="NCBI Taxonomy" id="499548"/>
    <lineage>
        <taxon>Bacteria</taxon>
        <taxon>Bacillati</taxon>
        <taxon>Actinomycetota</taxon>
        <taxon>Actinomycetes</taxon>
        <taxon>Kineosporiales</taxon>
        <taxon>Kineosporiaceae</taxon>
        <taxon>Kineosporia</taxon>
    </lineage>
</organism>
<gene>
    <name evidence="3" type="ORF">LR394_13385</name>
</gene>
<dbReference type="GO" id="GO:0016747">
    <property type="term" value="F:acyltransferase activity, transferring groups other than amino-acyl groups"/>
    <property type="evidence" value="ECO:0007669"/>
    <property type="project" value="InterPro"/>
</dbReference>
<dbReference type="InterPro" id="IPR016181">
    <property type="entry name" value="Acyl_CoA_acyltransferase"/>
</dbReference>
<feature type="region of interest" description="Disordered" evidence="1">
    <location>
        <begin position="1"/>
        <end position="27"/>
    </location>
</feature>
<dbReference type="AlphaFoldDB" id="A0A9X1NB05"/>
<keyword evidence="4" id="KW-1185">Reference proteome</keyword>
<evidence type="ECO:0000313" key="4">
    <source>
        <dbReference type="Proteomes" id="UP001138997"/>
    </source>
</evidence>
<sequence length="305" mass="33911">MSVRRATTDDVPALIAFPDTPGVQNLPRDQVRDDFATGRMRPEWSWLAENDGRLVGRALWWGLGGSRPESLDTLDVLPEQPDPRSVAAQLLQGGRADLGQLPTYRLRIPVGERHGHPVRWRCEAAQDAGLTETLERLQYQWSPPAGVPQASTRLTFREGSDEEFVSLFGQAARGSLDVETRRALEETDEISQARDDLAFYLSCPGERDWWRVAFDHEHQPAGFIVPSATPYHRNVGYLGVLPDHRGQGLVHDLLGEITRIHAAAGAQRITATTDLVNLPMAAAFDRAGYQITEIRLVLQQPRVGS</sequence>
<evidence type="ECO:0000259" key="2">
    <source>
        <dbReference type="PROSITE" id="PS51186"/>
    </source>
</evidence>
<dbReference type="PROSITE" id="PS51186">
    <property type="entry name" value="GNAT"/>
    <property type="match status" value="1"/>
</dbReference>